<dbReference type="InterPro" id="IPR023187">
    <property type="entry name" value="Tscrpt_reg_MarR-type_CS"/>
</dbReference>
<evidence type="ECO:0000313" key="6">
    <source>
        <dbReference type="Proteomes" id="UP000272729"/>
    </source>
</evidence>
<keyword evidence="1" id="KW-0805">Transcription regulation</keyword>
<dbReference type="GO" id="GO:0003700">
    <property type="term" value="F:DNA-binding transcription factor activity"/>
    <property type="evidence" value="ECO:0007669"/>
    <property type="project" value="InterPro"/>
</dbReference>
<keyword evidence="2" id="KW-0238">DNA-binding</keyword>
<keyword evidence="6" id="KW-1185">Reference proteome</keyword>
<dbReference type="InterPro" id="IPR011991">
    <property type="entry name" value="ArsR-like_HTH"/>
</dbReference>
<dbReference type="PANTHER" id="PTHR33164:SF57">
    <property type="entry name" value="MARR-FAMILY TRANSCRIPTIONAL REGULATOR"/>
    <property type="match status" value="1"/>
</dbReference>
<dbReference type="InterPro" id="IPR036388">
    <property type="entry name" value="WH-like_DNA-bd_sf"/>
</dbReference>
<dbReference type="GO" id="GO:0003677">
    <property type="term" value="F:DNA binding"/>
    <property type="evidence" value="ECO:0007669"/>
    <property type="project" value="UniProtKB-KW"/>
</dbReference>
<organism evidence="5 6">
    <name type="scientific">Saccharothrix variisporea</name>
    <dbReference type="NCBI Taxonomy" id="543527"/>
    <lineage>
        <taxon>Bacteria</taxon>
        <taxon>Bacillati</taxon>
        <taxon>Actinomycetota</taxon>
        <taxon>Actinomycetes</taxon>
        <taxon>Pseudonocardiales</taxon>
        <taxon>Pseudonocardiaceae</taxon>
        <taxon>Saccharothrix</taxon>
    </lineage>
</organism>
<dbReference type="InterPro" id="IPR039422">
    <property type="entry name" value="MarR/SlyA-like"/>
</dbReference>
<dbReference type="Pfam" id="PF12802">
    <property type="entry name" value="MarR_2"/>
    <property type="match status" value="1"/>
</dbReference>
<dbReference type="InterPro" id="IPR036390">
    <property type="entry name" value="WH_DNA-bd_sf"/>
</dbReference>
<dbReference type="PROSITE" id="PS50995">
    <property type="entry name" value="HTH_MARR_2"/>
    <property type="match status" value="1"/>
</dbReference>
<keyword evidence="3" id="KW-0804">Transcription</keyword>
<dbReference type="EMBL" id="RBXR01000001">
    <property type="protein sequence ID" value="RKT74182.1"/>
    <property type="molecule type" value="Genomic_DNA"/>
</dbReference>
<dbReference type="Gene3D" id="1.10.10.10">
    <property type="entry name" value="Winged helix-like DNA-binding domain superfamily/Winged helix DNA-binding domain"/>
    <property type="match status" value="1"/>
</dbReference>
<dbReference type="RefSeq" id="WP_246030065.1">
    <property type="nucleotide sequence ID" value="NZ_JBIUBA010000018.1"/>
</dbReference>
<dbReference type="AlphaFoldDB" id="A0A495XJN4"/>
<feature type="domain" description="HTH marR-type" evidence="4">
    <location>
        <begin position="4"/>
        <end position="137"/>
    </location>
</feature>
<dbReference type="SMART" id="SM00347">
    <property type="entry name" value="HTH_MARR"/>
    <property type="match status" value="1"/>
</dbReference>
<protein>
    <submittedName>
        <fullName evidence="5">MarR family transcriptional regulator</fullName>
    </submittedName>
</protein>
<evidence type="ECO:0000256" key="1">
    <source>
        <dbReference type="ARBA" id="ARBA00023015"/>
    </source>
</evidence>
<evidence type="ECO:0000259" key="4">
    <source>
        <dbReference type="PROSITE" id="PS50995"/>
    </source>
</evidence>
<dbReference type="CDD" id="cd00090">
    <property type="entry name" value="HTH_ARSR"/>
    <property type="match status" value="1"/>
</dbReference>
<evidence type="ECO:0000256" key="2">
    <source>
        <dbReference type="ARBA" id="ARBA00023125"/>
    </source>
</evidence>
<accession>A0A495XJN4</accession>
<comment type="caution">
    <text evidence="5">The sequence shown here is derived from an EMBL/GenBank/DDBJ whole genome shotgun (WGS) entry which is preliminary data.</text>
</comment>
<evidence type="ECO:0000313" key="5">
    <source>
        <dbReference type="EMBL" id="RKT74182.1"/>
    </source>
</evidence>
<sequence length="147" mass="15803">MDPNGELVDRLRDLMKVVRRLKQESTAHYLSVPTGLVATLTLIDRSAGCHAKELALRTGLDQSTVSRAVGTLVAHGLVERRADPADGRASVLAVTDAGHAVLDQARGWYDDLLSRALAHWEPTEVDALNAALGRLTADVEATLEASR</sequence>
<dbReference type="GO" id="GO:0006950">
    <property type="term" value="P:response to stress"/>
    <property type="evidence" value="ECO:0007669"/>
    <property type="project" value="TreeGrafter"/>
</dbReference>
<reference evidence="5 6" key="1">
    <citation type="submission" date="2018-10" db="EMBL/GenBank/DDBJ databases">
        <title>Sequencing the genomes of 1000 actinobacteria strains.</title>
        <authorList>
            <person name="Klenk H.-P."/>
        </authorList>
    </citation>
    <scope>NUCLEOTIDE SEQUENCE [LARGE SCALE GENOMIC DNA]</scope>
    <source>
        <strain evidence="5 6">DSM 43911</strain>
    </source>
</reference>
<proteinExistence type="predicted"/>
<dbReference type="InterPro" id="IPR000835">
    <property type="entry name" value="HTH_MarR-typ"/>
</dbReference>
<dbReference type="SUPFAM" id="SSF46785">
    <property type="entry name" value="Winged helix' DNA-binding domain"/>
    <property type="match status" value="1"/>
</dbReference>
<name>A0A495XJN4_9PSEU</name>
<dbReference type="PROSITE" id="PS01117">
    <property type="entry name" value="HTH_MARR_1"/>
    <property type="match status" value="1"/>
</dbReference>
<evidence type="ECO:0000256" key="3">
    <source>
        <dbReference type="ARBA" id="ARBA00023163"/>
    </source>
</evidence>
<dbReference type="PRINTS" id="PR00598">
    <property type="entry name" value="HTHMARR"/>
</dbReference>
<gene>
    <name evidence="5" type="ORF">DFJ66_7525</name>
</gene>
<dbReference type="PANTHER" id="PTHR33164">
    <property type="entry name" value="TRANSCRIPTIONAL REGULATOR, MARR FAMILY"/>
    <property type="match status" value="1"/>
</dbReference>
<dbReference type="Proteomes" id="UP000272729">
    <property type="component" value="Unassembled WGS sequence"/>
</dbReference>